<keyword evidence="3" id="KW-1015">Disulfide bond</keyword>
<comment type="caution">
    <text evidence="6">The sequence shown here is derived from an EMBL/GenBank/DDBJ whole genome shotgun (WGS) entry which is preliminary data.</text>
</comment>
<dbReference type="SUPFAM" id="SSF52833">
    <property type="entry name" value="Thioredoxin-like"/>
    <property type="match status" value="1"/>
</dbReference>
<protein>
    <submittedName>
        <fullName evidence="6">TlpA family protein disulfide reductase</fullName>
    </submittedName>
</protein>
<dbReference type="InterPro" id="IPR013740">
    <property type="entry name" value="Redoxin"/>
</dbReference>
<dbReference type="InterPro" id="IPR013766">
    <property type="entry name" value="Thioredoxin_domain"/>
</dbReference>
<dbReference type="Gene3D" id="3.40.30.10">
    <property type="entry name" value="Glutaredoxin"/>
    <property type="match status" value="1"/>
</dbReference>
<dbReference type="PANTHER" id="PTHR42852">
    <property type="entry name" value="THIOL:DISULFIDE INTERCHANGE PROTEIN DSBE"/>
    <property type="match status" value="1"/>
</dbReference>
<evidence type="ECO:0000256" key="1">
    <source>
        <dbReference type="ARBA" id="ARBA00004196"/>
    </source>
</evidence>
<gene>
    <name evidence="6" type="ORF">KIV10_11100</name>
</gene>
<sequence length="453" mass="51947">MKKLLAIGVLTLLFACAEEKPEYAILNGTVENNTGETTFVRGYDFEKRMPISENGTFSDTLHISKDGFYELYIGRERTGVYLEKGGTLTVTVDANEFDETLNYSGTLSSENNYLAAKFLWNEKNLNFRELYSLDENAFKKQLERNKQQMDSIYKAKKVDNETFKKSLEEENVYANAALVENYEEAYRYYSGSTDFKVSSEFYDDLKKINYTDTLAFRNSVAYQNLLETHYNRLISEEPKNNATNQTLALLKKVDAELPDGYAKDKIMNSYLQYGLSPNESLEETYTIYKNSNPNPGNLAKITERYTKLKQLTKGNPSPTFNFENHKGGTTSLESLSGKYVYIDVWATWCSPCLREIPYLKEVENEYKSKNIEFVSLSIDEEKDYDKWRGMVTENDLGGIQLMADNNWNSKFVQEYAILGIPRFILIDPQGIIVSADAPRPSDPQLKNMLDGLM</sequence>
<name>A0ABS5S688_9FLAO</name>
<evidence type="ECO:0000313" key="6">
    <source>
        <dbReference type="EMBL" id="MBT0608731.1"/>
    </source>
</evidence>
<comment type="subcellular location">
    <subcellularLocation>
        <location evidence="1">Cell envelope</location>
    </subcellularLocation>
</comment>
<evidence type="ECO:0000259" key="5">
    <source>
        <dbReference type="PROSITE" id="PS51352"/>
    </source>
</evidence>
<dbReference type="InterPro" id="IPR036249">
    <property type="entry name" value="Thioredoxin-like_sf"/>
</dbReference>
<dbReference type="CDD" id="cd02966">
    <property type="entry name" value="TlpA_like_family"/>
    <property type="match status" value="1"/>
</dbReference>
<evidence type="ECO:0000256" key="4">
    <source>
        <dbReference type="ARBA" id="ARBA00023284"/>
    </source>
</evidence>
<evidence type="ECO:0000256" key="2">
    <source>
        <dbReference type="ARBA" id="ARBA00022748"/>
    </source>
</evidence>
<dbReference type="EMBL" id="JAHCTB010000004">
    <property type="protein sequence ID" value="MBT0608731.1"/>
    <property type="molecule type" value="Genomic_DNA"/>
</dbReference>
<keyword evidence="2" id="KW-0201">Cytochrome c-type biogenesis</keyword>
<organism evidence="6 7">
    <name type="scientific">Aequorivita echinoideorum</name>
    <dbReference type="NCBI Taxonomy" id="1549647"/>
    <lineage>
        <taxon>Bacteria</taxon>
        <taxon>Pseudomonadati</taxon>
        <taxon>Bacteroidota</taxon>
        <taxon>Flavobacteriia</taxon>
        <taxon>Flavobacteriales</taxon>
        <taxon>Flavobacteriaceae</taxon>
        <taxon>Aequorivita</taxon>
    </lineage>
</organism>
<dbReference type="PANTHER" id="PTHR42852:SF6">
    <property type="entry name" value="THIOL:DISULFIDE INTERCHANGE PROTEIN DSBE"/>
    <property type="match status" value="1"/>
</dbReference>
<dbReference type="InterPro" id="IPR050553">
    <property type="entry name" value="Thioredoxin_ResA/DsbE_sf"/>
</dbReference>
<dbReference type="Proteomes" id="UP001297092">
    <property type="component" value="Unassembled WGS sequence"/>
</dbReference>
<keyword evidence="7" id="KW-1185">Reference proteome</keyword>
<evidence type="ECO:0000256" key="3">
    <source>
        <dbReference type="ARBA" id="ARBA00023157"/>
    </source>
</evidence>
<feature type="domain" description="Thioredoxin" evidence="5">
    <location>
        <begin position="311"/>
        <end position="453"/>
    </location>
</feature>
<reference evidence="6 7" key="1">
    <citation type="submission" date="2021-05" db="EMBL/GenBank/DDBJ databases">
        <title>Aequorivita echinoideorum JCM 30378 genome.</title>
        <authorList>
            <person name="Zhang H."/>
            <person name="Li C."/>
        </authorList>
    </citation>
    <scope>NUCLEOTIDE SEQUENCE [LARGE SCALE GENOMIC DNA]</scope>
    <source>
        <strain evidence="6 7">JCM30378</strain>
    </source>
</reference>
<dbReference type="PROSITE" id="PS51257">
    <property type="entry name" value="PROKAR_LIPOPROTEIN"/>
    <property type="match status" value="1"/>
</dbReference>
<accession>A0ABS5S688</accession>
<dbReference type="Pfam" id="PF08534">
    <property type="entry name" value="Redoxin"/>
    <property type="match status" value="1"/>
</dbReference>
<proteinExistence type="predicted"/>
<dbReference type="PROSITE" id="PS51352">
    <property type="entry name" value="THIOREDOXIN_2"/>
    <property type="match status" value="1"/>
</dbReference>
<keyword evidence="4" id="KW-0676">Redox-active center</keyword>
<dbReference type="RefSeq" id="WP_214113653.1">
    <property type="nucleotide sequence ID" value="NZ_JAHCTB010000004.1"/>
</dbReference>
<evidence type="ECO:0000313" key="7">
    <source>
        <dbReference type="Proteomes" id="UP001297092"/>
    </source>
</evidence>